<dbReference type="Proteomes" id="UP000198510">
    <property type="component" value="Unassembled WGS sequence"/>
</dbReference>
<feature type="region of interest" description="Disordered" evidence="1">
    <location>
        <begin position="34"/>
        <end position="55"/>
    </location>
</feature>
<dbReference type="AlphaFoldDB" id="A0A1G9HG94"/>
<dbReference type="EMBL" id="FNFO01000004">
    <property type="protein sequence ID" value="SDL11917.1"/>
    <property type="molecule type" value="Genomic_DNA"/>
</dbReference>
<name>A0A1G9HG94_9BACT</name>
<dbReference type="InterPro" id="IPR027056">
    <property type="entry name" value="Gluconate_2DH_su3"/>
</dbReference>
<reference evidence="2 3" key="1">
    <citation type="submission" date="2016-10" db="EMBL/GenBank/DDBJ databases">
        <authorList>
            <person name="de Groot N.N."/>
        </authorList>
    </citation>
    <scope>NUCLEOTIDE SEQUENCE [LARGE SCALE GENOMIC DNA]</scope>
    <source>
        <strain evidence="2 3">DSM 25186</strain>
    </source>
</reference>
<keyword evidence="3" id="KW-1185">Reference proteome</keyword>
<dbReference type="InterPro" id="IPR006311">
    <property type="entry name" value="TAT_signal"/>
</dbReference>
<dbReference type="Pfam" id="PF13618">
    <property type="entry name" value="Gluconate_2-dh3"/>
    <property type="match status" value="1"/>
</dbReference>
<dbReference type="STRING" id="1075417.SAMN05421823_104427"/>
<evidence type="ECO:0000256" key="1">
    <source>
        <dbReference type="SAM" id="MobiDB-lite"/>
    </source>
</evidence>
<evidence type="ECO:0000313" key="3">
    <source>
        <dbReference type="Proteomes" id="UP000198510"/>
    </source>
</evidence>
<accession>A0A1G9HG94</accession>
<evidence type="ECO:0000313" key="2">
    <source>
        <dbReference type="EMBL" id="SDL11917.1"/>
    </source>
</evidence>
<dbReference type="RefSeq" id="WP_089682525.1">
    <property type="nucleotide sequence ID" value="NZ_FNFO01000004.1"/>
</dbReference>
<proteinExistence type="predicted"/>
<dbReference type="PROSITE" id="PS51257">
    <property type="entry name" value="PROKAR_LIPOPROTEIN"/>
    <property type="match status" value="1"/>
</dbReference>
<dbReference type="OrthoDB" id="129242at2"/>
<feature type="compositionally biased region" description="Basic and acidic residues" evidence="1">
    <location>
        <begin position="42"/>
        <end position="55"/>
    </location>
</feature>
<protein>
    <submittedName>
        <fullName evidence="2">Gluconate 2-dehydrogenase subunit 3</fullName>
    </submittedName>
</protein>
<sequence length="226" mass="25282">MSHKIDRRTSLKYLGAASLAGGLTFIGCDPADKNASTADSTEAMHGHEHAAGDGEMKLSEEDQALMKERFFDDHEMATVTVLANLILPADDRSGNAEEAGVPEFIEFMMKDQPHYQTSMRGGLRWLDVQCMKRFETSFAECTAAQQTEMLDDIAYPEEAKPEMSQGVRFFNQFRDFVATGFFTSKMGIDDLQYIGNRPTVWKGSPPEVLEQLGVSYDMVSEYTFVN</sequence>
<organism evidence="2 3">
    <name type="scientific">Catalinimonas alkaloidigena</name>
    <dbReference type="NCBI Taxonomy" id="1075417"/>
    <lineage>
        <taxon>Bacteria</taxon>
        <taxon>Pseudomonadati</taxon>
        <taxon>Bacteroidota</taxon>
        <taxon>Cytophagia</taxon>
        <taxon>Cytophagales</taxon>
        <taxon>Catalimonadaceae</taxon>
        <taxon>Catalinimonas</taxon>
    </lineage>
</organism>
<gene>
    <name evidence="2" type="ORF">SAMN05421823_104427</name>
</gene>
<dbReference type="PROSITE" id="PS51318">
    <property type="entry name" value="TAT"/>
    <property type="match status" value="1"/>
</dbReference>